<evidence type="ECO:0000256" key="9">
    <source>
        <dbReference type="ARBA" id="ARBA00022848"/>
    </source>
</evidence>
<dbReference type="SUPFAM" id="SSF48264">
    <property type="entry name" value="Cytochrome P450"/>
    <property type="match status" value="1"/>
</dbReference>
<keyword evidence="11" id="KW-0408">Iron</keyword>
<accession>E2C727</accession>
<dbReference type="GO" id="GO:0020037">
    <property type="term" value="F:heme binding"/>
    <property type="evidence" value="ECO:0007669"/>
    <property type="project" value="InterPro"/>
</dbReference>
<evidence type="ECO:0000256" key="10">
    <source>
        <dbReference type="ARBA" id="ARBA00023002"/>
    </source>
</evidence>
<dbReference type="InterPro" id="IPR036396">
    <property type="entry name" value="Cyt_P450_sf"/>
</dbReference>
<evidence type="ECO:0000256" key="6">
    <source>
        <dbReference type="ARBA" id="ARBA00022617"/>
    </source>
</evidence>
<dbReference type="PANTHER" id="PTHR24292">
    <property type="entry name" value="CYTOCHROME P450"/>
    <property type="match status" value="1"/>
</dbReference>
<evidence type="ECO:0000256" key="4">
    <source>
        <dbReference type="ARBA" id="ARBA00004406"/>
    </source>
</evidence>
<evidence type="ECO:0000256" key="2">
    <source>
        <dbReference type="ARBA" id="ARBA00003690"/>
    </source>
</evidence>
<keyword evidence="10" id="KW-0560">Oxidoreductase</keyword>
<protein>
    <submittedName>
        <fullName evidence="14">Cytochrome P450 3A11</fullName>
    </submittedName>
</protein>
<dbReference type="InterPro" id="IPR001128">
    <property type="entry name" value="Cyt_P450"/>
</dbReference>
<evidence type="ECO:0000256" key="13">
    <source>
        <dbReference type="ARBA" id="ARBA00023136"/>
    </source>
</evidence>
<dbReference type="GO" id="GO:0005506">
    <property type="term" value="F:iron ion binding"/>
    <property type="evidence" value="ECO:0007669"/>
    <property type="project" value="InterPro"/>
</dbReference>
<keyword evidence="8" id="KW-0256">Endoplasmic reticulum</keyword>
<name>E2C727_HARSA</name>
<evidence type="ECO:0000256" key="7">
    <source>
        <dbReference type="ARBA" id="ARBA00022723"/>
    </source>
</evidence>
<dbReference type="GO" id="GO:0016705">
    <property type="term" value="F:oxidoreductase activity, acting on paired donors, with incorporation or reduction of molecular oxygen"/>
    <property type="evidence" value="ECO:0007669"/>
    <property type="project" value="InterPro"/>
</dbReference>
<dbReference type="EMBL" id="GL453275">
    <property type="protein sequence ID" value="EFN76253.1"/>
    <property type="molecule type" value="Genomic_DNA"/>
</dbReference>
<dbReference type="Proteomes" id="UP000008237">
    <property type="component" value="Unassembled WGS sequence"/>
</dbReference>
<reference evidence="14 15" key="1">
    <citation type="journal article" date="2010" name="Science">
        <title>Genomic comparison of the ants Camponotus floridanus and Harpegnathos saltator.</title>
        <authorList>
            <person name="Bonasio R."/>
            <person name="Zhang G."/>
            <person name="Ye C."/>
            <person name="Mutti N.S."/>
            <person name="Fang X."/>
            <person name="Qin N."/>
            <person name="Donahue G."/>
            <person name="Yang P."/>
            <person name="Li Q."/>
            <person name="Li C."/>
            <person name="Zhang P."/>
            <person name="Huang Z."/>
            <person name="Berger S.L."/>
            <person name="Reinberg D."/>
            <person name="Wang J."/>
            <person name="Liebig J."/>
        </authorList>
    </citation>
    <scope>NUCLEOTIDE SEQUENCE [LARGE SCALE GENOMIC DNA]</scope>
    <source>
        <strain evidence="14 15">R22 G/1</strain>
    </source>
</reference>
<dbReference type="PANTHER" id="PTHR24292:SF84">
    <property type="entry name" value="CYTOCHROME P450 28A5-RELATED"/>
    <property type="match status" value="1"/>
</dbReference>
<dbReference type="GO" id="GO:0005789">
    <property type="term" value="C:endoplasmic reticulum membrane"/>
    <property type="evidence" value="ECO:0007669"/>
    <property type="project" value="UniProtKB-SubCell"/>
</dbReference>
<keyword evidence="6" id="KW-0349">Heme</keyword>
<evidence type="ECO:0000313" key="15">
    <source>
        <dbReference type="Proteomes" id="UP000008237"/>
    </source>
</evidence>
<keyword evidence="9" id="KW-0492">Microsome</keyword>
<evidence type="ECO:0000256" key="8">
    <source>
        <dbReference type="ARBA" id="ARBA00022824"/>
    </source>
</evidence>
<evidence type="ECO:0000256" key="5">
    <source>
        <dbReference type="ARBA" id="ARBA00010617"/>
    </source>
</evidence>
<dbReference type="InterPro" id="IPR050476">
    <property type="entry name" value="Insect_CytP450_Detox"/>
</dbReference>
<evidence type="ECO:0000256" key="1">
    <source>
        <dbReference type="ARBA" id="ARBA00001971"/>
    </source>
</evidence>
<feature type="non-terminal residue" evidence="14">
    <location>
        <position position="1"/>
    </location>
</feature>
<evidence type="ECO:0000256" key="11">
    <source>
        <dbReference type="ARBA" id="ARBA00023004"/>
    </source>
</evidence>
<keyword evidence="7" id="KW-0479">Metal-binding</keyword>
<evidence type="ECO:0000313" key="14">
    <source>
        <dbReference type="EMBL" id="EFN76253.1"/>
    </source>
</evidence>
<sequence>NGTLTYDGLKEMTYMDQVLNESQRIIPVAAFMSKVCTESVVLTGSDGSVYHIEAGMDILIPANGLHNDPRHW</sequence>
<dbReference type="InParanoid" id="E2C727"/>
<organism evidence="15">
    <name type="scientific">Harpegnathos saltator</name>
    <name type="common">Jerdon's jumping ant</name>
    <dbReference type="NCBI Taxonomy" id="610380"/>
    <lineage>
        <taxon>Eukaryota</taxon>
        <taxon>Metazoa</taxon>
        <taxon>Ecdysozoa</taxon>
        <taxon>Arthropoda</taxon>
        <taxon>Hexapoda</taxon>
        <taxon>Insecta</taxon>
        <taxon>Pterygota</taxon>
        <taxon>Neoptera</taxon>
        <taxon>Endopterygota</taxon>
        <taxon>Hymenoptera</taxon>
        <taxon>Apocrita</taxon>
        <taxon>Aculeata</taxon>
        <taxon>Formicoidea</taxon>
        <taxon>Formicidae</taxon>
        <taxon>Ponerinae</taxon>
        <taxon>Ponerini</taxon>
        <taxon>Harpegnathos</taxon>
    </lineage>
</organism>
<comment type="cofactor">
    <cofactor evidence="1">
        <name>heme</name>
        <dbReference type="ChEBI" id="CHEBI:30413"/>
    </cofactor>
</comment>
<evidence type="ECO:0000256" key="12">
    <source>
        <dbReference type="ARBA" id="ARBA00023033"/>
    </source>
</evidence>
<evidence type="ECO:0000256" key="3">
    <source>
        <dbReference type="ARBA" id="ARBA00004174"/>
    </source>
</evidence>
<keyword evidence="15" id="KW-1185">Reference proteome</keyword>
<comment type="similarity">
    <text evidence="5">Belongs to the cytochrome P450 family.</text>
</comment>
<keyword evidence="12" id="KW-0503">Monooxygenase</keyword>
<feature type="non-terminal residue" evidence="14">
    <location>
        <position position="72"/>
    </location>
</feature>
<comment type="function">
    <text evidence="2">May be involved in the metabolism of insect hormones and in the breakdown of synthetic insecticides.</text>
</comment>
<comment type="subcellular location">
    <subcellularLocation>
        <location evidence="4">Endoplasmic reticulum membrane</location>
        <topology evidence="4">Peripheral membrane protein</topology>
    </subcellularLocation>
    <subcellularLocation>
        <location evidence="3">Microsome membrane</location>
        <topology evidence="3">Peripheral membrane protein</topology>
    </subcellularLocation>
</comment>
<gene>
    <name evidence="14" type="ORF">EAI_00012</name>
</gene>
<keyword evidence="13" id="KW-0472">Membrane</keyword>
<dbReference type="AlphaFoldDB" id="E2C727"/>
<proteinExistence type="inferred from homology"/>
<dbReference type="GO" id="GO:0004497">
    <property type="term" value="F:monooxygenase activity"/>
    <property type="evidence" value="ECO:0007669"/>
    <property type="project" value="UniProtKB-KW"/>
</dbReference>
<dbReference type="Pfam" id="PF00067">
    <property type="entry name" value="p450"/>
    <property type="match status" value="1"/>
</dbReference>
<dbReference type="Gene3D" id="1.10.630.10">
    <property type="entry name" value="Cytochrome P450"/>
    <property type="match status" value="1"/>
</dbReference>